<feature type="compositionally biased region" description="Polar residues" evidence="1">
    <location>
        <begin position="83"/>
        <end position="99"/>
    </location>
</feature>
<accession>A0A4Z1P3C2</accession>
<comment type="caution">
    <text evidence="2">The sequence shown here is derived from an EMBL/GenBank/DDBJ whole genome shotgun (WGS) entry which is preliminary data.</text>
</comment>
<evidence type="ECO:0000256" key="1">
    <source>
        <dbReference type="SAM" id="MobiDB-lite"/>
    </source>
</evidence>
<name>A0A4Z1P3C2_9PEZI</name>
<evidence type="ECO:0000313" key="3">
    <source>
        <dbReference type="Proteomes" id="UP000298493"/>
    </source>
</evidence>
<keyword evidence="3" id="KW-1185">Reference proteome</keyword>
<feature type="compositionally biased region" description="Acidic residues" evidence="1">
    <location>
        <begin position="117"/>
        <end position="129"/>
    </location>
</feature>
<feature type="region of interest" description="Disordered" evidence="1">
    <location>
        <begin position="1"/>
        <end position="143"/>
    </location>
</feature>
<feature type="compositionally biased region" description="Polar residues" evidence="1">
    <location>
        <begin position="43"/>
        <end position="67"/>
    </location>
</feature>
<feature type="compositionally biased region" description="Basic and acidic residues" evidence="1">
    <location>
        <begin position="17"/>
        <end position="26"/>
    </location>
</feature>
<organism evidence="2 3">
    <name type="scientific">Venturia nashicola</name>
    <dbReference type="NCBI Taxonomy" id="86259"/>
    <lineage>
        <taxon>Eukaryota</taxon>
        <taxon>Fungi</taxon>
        <taxon>Dikarya</taxon>
        <taxon>Ascomycota</taxon>
        <taxon>Pezizomycotina</taxon>
        <taxon>Dothideomycetes</taxon>
        <taxon>Pleosporomycetidae</taxon>
        <taxon>Venturiales</taxon>
        <taxon>Venturiaceae</taxon>
        <taxon>Venturia</taxon>
    </lineage>
</organism>
<evidence type="ECO:0000313" key="2">
    <source>
        <dbReference type="EMBL" id="TID23323.1"/>
    </source>
</evidence>
<feature type="compositionally biased region" description="Polar residues" evidence="1">
    <location>
        <begin position="106"/>
        <end position="115"/>
    </location>
</feature>
<proteinExistence type="predicted"/>
<sequence length="143" mass="15918">MNHEQDSLMITEFNAEPEDKVEREGDSEPEGFSGFEDQARVTDFQQTTSATRSTIRNTTSPEEGANSSRKRRTPVIEFDLKGTPSSDFSKSRINTSSRLTMLDDMVSQSPLSIPISSDDEPFDSDEESLEPQPKRRKGSGAIP</sequence>
<dbReference type="AlphaFoldDB" id="A0A4Z1P3C2"/>
<feature type="compositionally biased region" description="Basic residues" evidence="1">
    <location>
        <begin position="134"/>
        <end position="143"/>
    </location>
</feature>
<protein>
    <submittedName>
        <fullName evidence="2">Uncharacterized protein</fullName>
    </submittedName>
</protein>
<dbReference type="EMBL" id="SNSC02000006">
    <property type="protein sequence ID" value="TID23323.1"/>
    <property type="molecule type" value="Genomic_DNA"/>
</dbReference>
<dbReference type="Proteomes" id="UP000298493">
    <property type="component" value="Unassembled WGS sequence"/>
</dbReference>
<gene>
    <name evidence="2" type="ORF">E6O75_ATG02959</name>
</gene>
<reference evidence="2 3" key="1">
    <citation type="submission" date="2019-04" db="EMBL/GenBank/DDBJ databases">
        <title>High contiguity whole genome sequence and gene annotation resource for two Venturia nashicola isolates.</title>
        <authorList>
            <person name="Prokchorchik M."/>
            <person name="Won K."/>
            <person name="Lee Y."/>
            <person name="Choi E.D."/>
            <person name="Segonzac C."/>
            <person name="Sohn K.H."/>
        </authorList>
    </citation>
    <scope>NUCLEOTIDE SEQUENCE [LARGE SCALE GENOMIC DNA]</scope>
    <source>
        <strain evidence="2 3">PRI2</strain>
    </source>
</reference>